<dbReference type="Gene3D" id="3.30.70.920">
    <property type="match status" value="1"/>
</dbReference>
<dbReference type="Pfam" id="PF13404">
    <property type="entry name" value="HTH_AsnC-type"/>
    <property type="match status" value="1"/>
</dbReference>
<keyword evidence="3" id="KW-0804">Transcription</keyword>
<evidence type="ECO:0000256" key="1">
    <source>
        <dbReference type="ARBA" id="ARBA00023015"/>
    </source>
</evidence>
<dbReference type="PROSITE" id="PS50956">
    <property type="entry name" value="HTH_ASNC_2"/>
    <property type="match status" value="1"/>
</dbReference>
<dbReference type="SUPFAM" id="SSF54909">
    <property type="entry name" value="Dimeric alpha+beta barrel"/>
    <property type="match status" value="1"/>
</dbReference>
<evidence type="ECO:0000259" key="4">
    <source>
        <dbReference type="PROSITE" id="PS50956"/>
    </source>
</evidence>
<dbReference type="PRINTS" id="PR00033">
    <property type="entry name" value="HTHASNC"/>
</dbReference>
<evidence type="ECO:0000256" key="3">
    <source>
        <dbReference type="ARBA" id="ARBA00023163"/>
    </source>
</evidence>
<dbReference type="Proteomes" id="UP000239485">
    <property type="component" value="Unassembled WGS sequence"/>
</dbReference>
<dbReference type="SUPFAM" id="SSF46785">
    <property type="entry name" value="Winged helix' DNA-binding domain"/>
    <property type="match status" value="1"/>
</dbReference>
<dbReference type="SMART" id="SM00344">
    <property type="entry name" value="HTH_ASNC"/>
    <property type="match status" value="1"/>
</dbReference>
<name>A0A2S6IK25_9ACTN</name>
<dbReference type="Gene3D" id="1.10.10.10">
    <property type="entry name" value="Winged helix-like DNA-binding domain superfamily/Winged helix DNA-binding domain"/>
    <property type="match status" value="1"/>
</dbReference>
<dbReference type="OrthoDB" id="9809462at2"/>
<comment type="caution">
    <text evidence="5">The sequence shown here is derived from an EMBL/GenBank/DDBJ whole genome shotgun (WGS) entry which is preliminary data.</text>
</comment>
<feature type="domain" description="HTH asnC-type" evidence="4">
    <location>
        <begin position="4"/>
        <end position="77"/>
    </location>
</feature>
<dbReference type="Pfam" id="PF01037">
    <property type="entry name" value="AsnC_trans_reg"/>
    <property type="match status" value="1"/>
</dbReference>
<dbReference type="InterPro" id="IPR036388">
    <property type="entry name" value="WH-like_DNA-bd_sf"/>
</dbReference>
<evidence type="ECO:0000256" key="2">
    <source>
        <dbReference type="ARBA" id="ARBA00023125"/>
    </source>
</evidence>
<gene>
    <name evidence="5" type="ORF">CLV92_10762</name>
</gene>
<dbReference type="InterPro" id="IPR011008">
    <property type="entry name" value="Dimeric_a/b-barrel"/>
</dbReference>
<sequence length="142" mass="15451">MALLDDLDRRILALLRVDARTPAASIARQLGVTRATVTKRIDRMLATGVVLGFTTRVREDVADDIRAITMIEINGRSADQVIRRLRGLPEIVALHTTNGAWDLVAEIRVASLAEFNEVLSSIRSTEGVENSESSLLLSSALG</sequence>
<dbReference type="InterPro" id="IPR019888">
    <property type="entry name" value="Tscrpt_reg_AsnC-like"/>
</dbReference>
<proteinExistence type="predicted"/>
<dbReference type="AlphaFoldDB" id="A0A2S6IK25"/>
<dbReference type="RefSeq" id="WP_104432886.1">
    <property type="nucleotide sequence ID" value="NZ_PTJD01000007.1"/>
</dbReference>
<dbReference type="GO" id="GO:0043200">
    <property type="term" value="P:response to amino acid"/>
    <property type="evidence" value="ECO:0007669"/>
    <property type="project" value="TreeGrafter"/>
</dbReference>
<dbReference type="InterPro" id="IPR019887">
    <property type="entry name" value="Tscrpt_reg_AsnC/Lrp_C"/>
</dbReference>
<evidence type="ECO:0000313" key="6">
    <source>
        <dbReference type="Proteomes" id="UP000239485"/>
    </source>
</evidence>
<dbReference type="CDD" id="cd00090">
    <property type="entry name" value="HTH_ARSR"/>
    <property type="match status" value="1"/>
</dbReference>
<dbReference type="InterPro" id="IPR036390">
    <property type="entry name" value="WH_DNA-bd_sf"/>
</dbReference>
<dbReference type="InterPro" id="IPR011991">
    <property type="entry name" value="ArsR-like_HTH"/>
</dbReference>
<dbReference type="GO" id="GO:0043565">
    <property type="term" value="F:sequence-specific DNA binding"/>
    <property type="evidence" value="ECO:0007669"/>
    <property type="project" value="InterPro"/>
</dbReference>
<reference evidence="5 6" key="1">
    <citation type="submission" date="2018-02" db="EMBL/GenBank/DDBJ databases">
        <title>Genomic Encyclopedia of Archaeal and Bacterial Type Strains, Phase II (KMG-II): from individual species to whole genera.</title>
        <authorList>
            <person name="Goeker M."/>
        </authorList>
    </citation>
    <scope>NUCLEOTIDE SEQUENCE [LARGE SCALE GENOMIC DNA]</scope>
    <source>
        <strain evidence="5 6">DSM 22857</strain>
    </source>
</reference>
<accession>A0A2S6IK25</accession>
<keyword evidence="6" id="KW-1185">Reference proteome</keyword>
<organism evidence="5 6">
    <name type="scientific">Kineococcus xinjiangensis</name>
    <dbReference type="NCBI Taxonomy" id="512762"/>
    <lineage>
        <taxon>Bacteria</taxon>
        <taxon>Bacillati</taxon>
        <taxon>Actinomycetota</taxon>
        <taxon>Actinomycetes</taxon>
        <taxon>Kineosporiales</taxon>
        <taxon>Kineosporiaceae</taxon>
        <taxon>Kineococcus</taxon>
    </lineage>
</organism>
<dbReference type="PANTHER" id="PTHR30154:SF53">
    <property type="entry name" value="HTH-TYPE TRANSCRIPTIONAL REGULATOR LRPC"/>
    <property type="match status" value="1"/>
</dbReference>
<keyword evidence="2 5" id="KW-0238">DNA-binding</keyword>
<protein>
    <submittedName>
        <fullName evidence="5">DNA-binding Lrp family transcriptional regulator</fullName>
    </submittedName>
</protein>
<keyword evidence="1" id="KW-0805">Transcription regulation</keyword>
<dbReference type="GO" id="GO:0005829">
    <property type="term" value="C:cytosol"/>
    <property type="evidence" value="ECO:0007669"/>
    <property type="project" value="TreeGrafter"/>
</dbReference>
<dbReference type="EMBL" id="PTJD01000007">
    <property type="protein sequence ID" value="PPK94559.1"/>
    <property type="molecule type" value="Genomic_DNA"/>
</dbReference>
<evidence type="ECO:0000313" key="5">
    <source>
        <dbReference type="EMBL" id="PPK94559.1"/>
    </source>
</evidence>
<dbReference type="PANTHER" id="PTHR30154">
    <property type="entry name" value="LEUCINE-RESPONSIVE REGULATORY PROTEIN"/>
    <property type="match status" value="1"/>
</dbReference>
<dbReference type="InterPro" id="IPR000485">
    <property type="entry name" value="AsnC-type_HTH_dom"/>
</dbReference>